<proteinExistence type="predicted"/>
<comment type="caution">
    <text evidence="2">The sequence shown here is derived from an EMBL/GenBank/DDBJ whole genome shotgun (WGS) entry which is preliminary data.</text>
</comment>
<accession>A0AAD8C966</accession>
<feature type="region of interest" description="Disordered" evidence="1">
    <location>
        <begin position="71"/>
        <end position="93"/>
    </location>
</feature>
<reference evidence="2" key="1">
    <citation type="journal article" date="2023" name="PLoS Negl. Trop. Dis.">
        <title>A genome sequence for Biomphalaria pfeifferi, the major vector snail for the human-infecting parasite Schistosoma mansoni.</title>
        <authorList>
            <person name="Bu L."/>
            <person name="Lu L."/>
            <person name="Laidemitt M.R."/>
            <person name="Zhang S.M."/>
            <person name="Mutuku M."/>
            <person name="Mkoji G."/>
            <person name="Steinauer M."/>
            <person name="Loker E.S."/>
        </authorList>
    </citation>
    <scope>NUCLEOTIDE SEQUENCE</scope>
    <source>
        <strain evidence="2">KasaAsao</strain>
    </source>
</reference>
<evidence type="ECO:0000313" key="2">
    <source>
        <dbReference type="EMBL" id="KAK0068731.1"/>
    </source>
</evidence>
<reference evidence="2" key="2">
    <citation type="submission" date="2023-04" db="EMBL/GenBank/DDBJ databases">
        <authorList>
            <person name="Bu L."/>
            <person name="Lu L."/>
            <person name="Laidemitt M.R."/>
            <person name="Zhang S.M."/>
            <person name="Mutuku M."/>
            <person name="Mkoji G."/>
            <person name="Steinauer M."/>
            <person name="Loker E.S."/>
        </authorList>
    </citation>
    <scope>NUCLEOTIDE SEQUENCE</scope>
    <source>
        <strain evidence="2">KasaAsao</strain>
        <tissue evidence="2">Whole Snail</tissue>
    </source>
</reference>
<protein>
    <submittedName>
        <fullName evidence="2">Uncharacterized protein</fullName>
    </submittedName>
</protein>
<evidence type="ECO:0000256" key="1">
    <source>
        <dbReference type="SAM" id="MobiDB-lite"/>
    </source>
</evidence>
<feature type="compositionally biased region" description="Basic and acidic residues" evidence="1">
    <location>
        <begin position="78"/>
        <end position="92"/>
    </location>
</feature>
<gene>
    <name evidence="2" type="ORF">Bpfe_001694</name>
</gene>
<dbReference type="Proteomes" id="UP001233172">
    <property type="component" value="Unassembled WGS sequence"/>
</dbReference>
<evidence type="ECO:0000313" key="3">
    <source>
        <dbReference type="Proteomes" id="UP001233172"/>
    </source>
</evidence>
<name>A0AAD8C966_BIOPF</name>
<sequence length="102" mass="11375">MRRNIIVHLLEQMYNSVKEVPNPELKALEGLVDTQCEQSDSKNEGYAPSLNIELLPVQGCDTNSYNGDGGNNGAECESDNKSYECGSHEKKPLNCCNYLNYE</sequence>
<organism evidence="2 3">
    <name type="scientific">Biomphalaria pfeifferi</name>
    <name type="common">Bloodfluke planorb</name>
    <name type="synonym">Freshwater snail</name>
    <dbReference type="NCBI Taxonomy" id="112525"/>
    <lineage>
        <taxon>Eukaryota</taxon>
        <taxon>Metazoa</taxon>
        <taxon>Spiralia</taxon>
        <taxon>Lophotrochozoa</taxon>
        <taxon>Mollusca</taxon>
        <taxon>Gastropoda</taxon>
        <taxon>Heterobranchia</taxon>
        <taxon>Euthyneura</taxon>
        <taxon>Panpulmonata</taxon>
        <taxon>Hygrophila</taxon>
        <taxon>Lymnaeoidea</taxon>
        <taxon>Planorbidae</taxon>
        <taxon>Biomphalaria</taxon>
    </lineage>
</organism>
<dbReference type="EMBL" id="JASAOG010000004">
    <property type="protein sequence ID" value="KAK0068731.1"/>
    <property type="molecule type" value="Genomic_DNA"/>
</dbReference>
<dbReference type="AlphaFoldDB" id="A0AAD8C966"/>
<keyword evidence="3" id="KW-1185">Reference proteome</keyword>